<gene>
    <name evidence="2" type="ORF">QS795_010380</name>
</gene>
<sequence length="89" mass="10298">MKQAYIEVPLFIGIIFIALLFIGIIFIALLFMGESFNKPQLALNPTKLNEVQRCTDAKTCLVEARILEVSKTKRNPMNEFKSYLRQKLY</sequence>
<dbReference type="EMBL" id="CP135990">
    <property type="protein sequence ID" value="WPA90896.1"/>
    <property type="molecule type" value="Genomic_DNA"/>
</dbReference>
<keyword evidence="1" id="KW-0472">Membrane</keyword>
<protein>
    <submittedName>
        <fullName evidence="2">Uncharacterized protein</fullName>
    </submittedName>
</protein>
<organism evidence="2 3">
    <name type="scientific">Providencia zhijiangensis</name>
    <dbReference type="NCBI Taxonomy" id="3053982"/>
    <lineage>
        <taxon>Bacteria</taxon>
        <taxon>Pseudomonadati</taxon>
        <taxon>Pseudomonadota</taxon>
        <taxon>Gammaproteobacteria</taxon>
        <taxon>Enterobacterales</taxon>
        <taxon>Morganellaceae</taxon>
        <taxon>Providencia</taxon>
    </lineage>
</organism>
<feature type="transmembrane region" description="Helical" evidence="1">
    <location>
        <begin position="6"/>
        <end position="31"/>
    </location>
</feature>
<keyword evidence="1" id="KW-1133">Transmembrane helix</keyword>
<name>A0ABZ0MXQ1_9GAMM</name>
<proteinExistence type="predicted"/>
<dbReference type="RefSeq" id="WP_286268609.1">
    <property type="nucleotide sequence ID" value="NZ_CP135990.1"/>
</dbReference>
<evidence type="ECO:0000256" key="1">
    <source>
        <dbReference type="SAM" id="Phobius"/>
    </source>
</evidence>
<keyword evidence="3" id="KW-1185">Reference proteome</keyword>
<evidence type="ECO:0000313" key="3">
    <source>
        <dbReference type="Proteomes" id="UP001302443"/>
    </source>
</evidence>
<accession>A0ABZ0MXQ1</accession>
<dbReference type="Proteomes" id="UP001302443">
    <property type="component" value="Chromosome"/>
</dbReference>
<evidence type="ECO:0000313" key="2">
    <source>
        <dbReference type="EMBL" id="WPA90896.1"/>
    </source>
</evidence>
<keyword evidence="1" id="KW-0812">Transmembrane</keyword>
<reference evidence="2 3" key="1">
    <citation type="submission" date="2023-09" db="EMBL/GenBank/DDBJ databases">
        <title>Genomic Revisitation and Reclassification of the Genus Providencia.</title>
        <authorList>
            <person name="Dong X."/>
        </authorList>
    </citation>
    <scope>NUCLEOTIDE SEQUENCE [LARGE SCALE GENOMIC DNA]</scope>
    <source>
        <strain evidence="2 3">D4759</strain>
    </source>
</reference>